<organism evidence="2 3">
    <name type="scientific">Pleurodeles waltl</name>
    <name type="common">Iberian ribbed newt</name>
    <dbReference type="NCBI Taxonomy" id="8319"/>
    <lineage>
        <taxon>Eukaryota</taxon>
        <taxon>Metazoa</taxon>
        <taxon>Chordata</taxon>
        <taxon>Craniata</taxon>
        <taxon>Vertebrata</taxon>
        <taxon>Euteleostomi</taxon>
        <taxon>Amphibia</taxon>
        <taxon>Batrachia</taxon>
        <taxon>Caudata</taxon>
        <taxon>Salamandroidea</taxon>
        <taxon>Salamandridae</taxon>
        <taxon>Pleurodelinae</taxon>
        <taxon>Pleurodeles</taxon>
    </lineage>
</organism>
<comment type="caution">
    <text evidence="2">The sequence shown here is derived from an EMBL/GenBank/DDBJ whole genome shotgun (WGS) entry which is preliminary data.</text>
</comment>
<protein>
    <submittedName>
        <fullName evidence="2">Uncharacterized protein</fullName>
    </submittedName>
</protein>
<name>A0AAV7W987_PLEWA</name>
<sequence length="116" mass="13418">MRAEPGLAVSRAGGSRGWNNGGWKEWKLRGKRGLGADVGLRMKNKDNLKRYLSVFRVDYNNSKLATSWFPTTRASWEDQDDIHGQFLRGWCPSYHFCEDNRRILGVSFRRLVNQQA</sequence>
<evidence type="ECO:0000313" key="2">
    <source>
        <dbReference type="EMBL" id="KAJ1208674.1"/>
    </source>
</evidence>
<reference evidence="2" key="1">
    <citation type="journal article" date="2022" name="bioRxiv">
        <title>Sequencing and chromosome-scale assembly of the giantPleurodeles waltlgenome.</title>
        <authorList>
            <person name="Brown T."/>
            <person name="Elewa A."/>
            <person name="Iarovenko S."/>
            <person name="Subramanian E."/>
            <person name="Araus A.J."/>
            <person name="Petzold A."/>
            <person name="Susuki M."/>
            <person name="Suzuki K.-i.T."/>
            <person name="Hayashi T."/>
            <person name="Toyoda A."/>
            <person name="Oliveira C."/>
            <person name="Osipova E."/>
            <person name="Leigh N.D."/>
            <person name="Simon A."/>
            <person name="Yun M.H."/>
        </authorList>
    </citation>
    <scope>NUCLEOTIDE SEQUENCE</scope>
    <source>
        <strain evidence="2">20211129_DDA</strain>
        <tissue evidence="2">Liver</tissue>
    </source>
</reference>
<evidence type="ECO:0000313" key="3">
    <source>
        <dbReference type="Proteomes" id="UP001066276"/>
    </source>
</evidence>
<dbReference type="Proteomes" id="UP001066276">
    <property type="component" value="Chromosome 1_2"/>
</dbReference>
<feature type="region of interest" description="Disordered" evidence="1">
    <location>
        <begin position="1"/>
        <end position="20"/>
    </location>
</feature>
<evidence type="ECO:0000256" key="1">
    <source>
        <dbReference type="SAM" id="MobiDB-lite"/>
    </source>
</evidence>
<dbReference type="AlphaFoldDB" id="A0AAV7W987"/>
<proteinExistence type="predicted"/>
<gene>
    <name evidence="2" type="ORF">NDU88_004057</name>
</gene>
<dbReference type="EMBL" id="JANPWB010000002">
    <property type="protein sequence ID" value="KAJ1208674.1"/>
    <property type="molecule type" value="Genomic_DNA"/>
</dbReference>
<accession>A0AAV7W987</accession>
<keyword evidence="3" id="KW-1185">Reference proteome</keyword>